<evidence type="ECO:0000256" key="4">
    <source>
        <dbReference type="ARBA" id="ARBA00022691"/>
    </source>
</evidence>
<dbReference type="KEGG" id="ttr:Tter_0581"/>
<dbReference type="InterPro" id="IPR003043">
    <property type="entry name" value="Uropor_MeTrfase_CS"/>
</dbReference>
<evidence type="ECO:0000256" key="3">
    <source>
        <dbReference type="ARBA" id="ARBA00022679"/>
    </source>
</evidence>
<feature type="domain" description="Tetrapyrrole methylase" evidence="7">
    <location>
        <begin position="7"/>
        <end position="218"/>
    </location>
</feature>
<dbReference type="HOGENOM" id="CLU_011276_7_0_0"/>
<keyword evidence="5" id="KW-0627">Porphyrin biosynthesis</keyword>
<name>D1CEZ3_THET1</name>
<comment type="similarity">
    <text evidence="6">Belongs to the precorrin methyltransferase family.</text>
</comment>
<evidence type="ECO:0000313" key="8">
    <source>
        <dbReference type="EMBL" id="ACZ41499.1"/>
    </source>
</evidence>
<dbReference type="EMBL" id="CP001825">
    <property type="protein sequence ID" value="ACZ41499.1"/>
    <property type="molecule type" value="Genomic_DNA"/>
</dbReference>
<dbReference type="InterPro" id="IPR035996">
    <property type="entry name" value="4pyrrol_Methylase_sf"/>
</dbReference>
<dbReference type="Proteomes" id="UP000000323">
    <property type="component" value="Chromosome 1"/>
</dbReference>
<dbReference type="GO" id="GO:0004851">
    <property type="term" value="F:uroporphyrin-III C-methyltransferase activity"/>
    <property type="evidence" value="ECO:0007669"/>
    <property type="project" value="UniProtKB-EC"/>
</dbReference>
<dbReference type="InterPro" id="IPR014776">
    <property type="entry name" value="4pyrrole_Mease_sub2"/>
</dbReference>
<reference evidence="9" key="1">
    <citation type="journal article" date="2010" name="Stand. Genomic Sci.">
        <title>Complete genome sequence of 'Thermobaculum terrenum' type strain (YNP1).</title>
        <authorList>
            <person name="Kiss H."/>
            <person name="Cleland D."/>
            <person name="Lapidus A."/>
            <person name="Lucas S."/>
            <person name="Glavina Del Rio T."/>
            <person name="Nolan M."/>
            <person name="Tice H."/>
            <person name="Han C."/>
            <person name="Goodwin L."/>
            <person name="Pitluck S."/>
            <person name="Liolios K."/>
            <person name="Ivanova N."/>
            <person name="Mavromatis K."/>
            <person name="Ovchinnikova G."/>
            <person name="Pati A."/>
            <person name="Chen A."/>
            <person name="Palaniappan K."/>
            <person name="Land M."/>
            <person name="Hauser L."/>
            <person name="Chang Y."/>
            <person name="Jeffries C."/>
            <person name="Lu M."/>
            <person name="Brettin T."/>
            <person name="Detter J."/>
            <person name="Goker M."/>
            <person name="Tindall B."/>
            <person name="Beck B."/>
            <person name="McDermott T."/>
            <person name="Woyke T."/>
            <person name="Bristow J."/>
            <person name="Eisen J."/>
            <person name="Markowitz V."/>
            <person name="Hugenholtz P."/>
            <person name="Kyrpides N."/>
            <person name="Klenk H."/>
            <person name="Cheng J."/>
        </authorList>
    </citation>
    <scope>NUCLEOTIDE SEQUENCE [LARGE SCALE GENOMIC DNA]</scope>
    <source>
        <strain evidence="9">ATCC BAA-798 / YNP1</strain>
    </source>
</reference>
<accession>D1CEZ3</accession>
<dbReference type="InterPro" id="IPR000878">
    <property type="entry name" value="4pyrrol_Mease"/>
</dbReference>
<dbReference type="Gene3D" id="3.30.950.10">
    <property type="entry name" value="Methyltransferase, Cobalt-precorrin-4 Transmethylase, Domain 2"/>
    <property type="match status" value="1"/>
</dbReference>
<evidence type="ECO:0000256" key="6">
    <source>
        <dbReference type="RuleBase" id="RU003960"/>
    </source>
</evidence>
<evidence type="ECO:0000313" key="9">
    <source>
        <dbReference type="Proteomes" id="UP000000323"/>
    </source>
</evidence>
<organism evidence="8 9">
    <name type="scientific">Thermobaculum terrenum (strain ATCC BAA-798 / CCMEE 7001 / YNP1)</name>
    <dbReference type="NCBI Taxonomy" id="525904"/>
    <lineage>
        <taxon>Bacteria</taxon>
        <taxon>Bacillati</taxon>
        <taxon>Chloroflexota</taxon>
        <taxon>Chloroflexia</taxon>
        <taxon>Candidatus Thermobaculales</taxon>
        <taxon>Candidatus Thermobaculaceae</taxon>
        <taxon>Thermobaculum</taxon>
    </lineage>
</organism>
<evidence type="ECO:0000256" key="5">
    <source>
        <dbReference type="ARBA" id="ARBA00023244"/>
    </source>
</evidence>
<dbReference type="InterPro" id="IPR014777">
    <property type="entry name" value="4pyrrole_Mease_sub1"/>
</dbReference>
<keyword evidence="2 6" id="KW-0489">Methyltransferase</keyword>
<dbReference type="FunFam" id="3.40.1010.10:FF:000001">
    <property type="entry name" value="Siroheme synthase"/>
    <property type="match status" value="1"/>
</dbReference>
<dbReference type="NCBIfam" id="TIGR01469">
    <property type="entry name" value="cobA_cysG_Cterm"/>
    <property type="match status" value="1"/>
</dbReference>
<gene>
    <name evidence="8" type="ordered locus">Tter_0581</name>
</gene>
<evidence type="ECO:0000259" key="7">
    <source>
        <dbReference type="Pfam" id="PF00590"/>
    </source>
</evidence>
<dbReference type="PROSITE" id="PS00840">
    <property type="entry name" value="SUMT_2"/>
    <property type="match status" value="1"/>
</dbReference>
<dbReference type="Gene3D" id="3.40.1010.10">
    <property type="entry name" value="Cobalt-precorrin-4 Transmethylase, Domain 1"/>
    <property type="match status" value="1"/>
</dbReference>
<keyword evidence="3 6" id="KW-0808">Transferase</keyword>
<dbReference type="eggNOG" id="COG0007">
    <property type="taxonomic scope" value="Bacteria"/>
</dbReference>
<evidence type="ECO:0000256" key="1">
    <source>
        <dbReference type="ARBA" id="ARBA00012162"/>
    </source>
</evidence>
<keyword evidence="9" id="KW-1185">Reference proteome</keyword>
<keyword evidence="4" id="KW-0949">S-adenosyl-L-methionine</keyword>
<dbReference type="GO" id="GO:0019354">
    <property type="term" value="P:siroheme biosynthetic process"/>
    <property type="evidence" value="ECO:0007669"/>
    <property type="project" value="InterPro"/>
</dbReference>
<dbReference type="FunFam" id="3.30.950.10:FF:000001">
    <property type="entry name" value="Siroheme synthase"/>
    <property type="match status" value="1"/>
</dbReference>
<dbReference type="PANTHER" id="PTHR45790">
    <property type="entry name" value="SIROHEME SYNTHASE-RELATED"/>
    <property type="match status" value="1"/>
</dbReference>
<dbReference type="PROSITE" id="PS00839">
    <property type="entry name" value="SUMT_1"/>
    <property type="match status" value="1"/>
</dbReference>
<dbReference type="InterPro" id="IPR050161">
    <property type="entry name" value="Siro_Cobalamin_biosynth"/>
</dbReference>
<dbReference type="STRING" id="525904.Tter_0581"/>
<dbReference type="InterPro" id="IPR006366">
    <property type="entry name" value="CobA/CysG_C"/>
</dbReference>
<dbReference type="OrthoDB" id="9815856at2"/>
<protein>
    <recommendedName>
        <fullName evidence="1">uroporphyrinogen-III C-methyltransferase</fullName>
        <ecNumber evidence="1">2.1.1.107</ecNumber>
    </recommendedName>
</protein>
<dbReference type="SUPFAM" id="SSF53790">
    <property type="entry name" value="Tetrapyrrole methylase"/>
    <property type="match status" value="1"/>
</dbReference>
<dbReference type="RefSeq" id="WP_012874534.1">
    <property type="nucleotide sequence ID" value="NC_013525.1"/>
</dbReference>
<proteinExistence type="inferred from homology"/>
<dbReference type="NCBIfam" id="NF004790">
    <property type="entry name" value="PRK06136.1"/>
    <property type="match status" value="1"/>
</dbReference>
<evidence type="ECO:0000256" key="2">
    <source>
        <dbReference type="ARBA" id="ARBA00022603"/>
    </source>
</evidence>
<dbReference type="PANTHER" id="PTHR45790:SF3">
    <property type="entry name" value="S-ADENOSYL-L-METHIONINE-DEPENDENT UROPORPHYRINOGEN III METHYLTRANSFERASE, CHLOROPLASTIC"/>
    <property type="match status" value="1"/>
</dbReference>
<dbReference type="Pfam" id="PF00590">
    <property type="entry name" value="TP_methylase"/>
    <property type="match status" value="1"/>
</dbReference>
<dbReference type="EC" id="2.1.1.107" evidence="1"/>
<sequence length="264" mass="28278">MSSSGFVSIVGAGPGDPELLTIKAAKRLGCADVIVHDRLIGEGILNYCREDAELIDAGKTPGGHRIQQEDINRLLVDKAREGKFVVRLKGGDPFVFGRGAEEALFLASAGVPFEVIPGVSSSLAGPAAALIPVTHRCVARSVTIATGHDRDNSCDKVFDWEALAKASDTLVFLMAVENLERIVSNLISHGRNPKQLSALVRWATTPEQQVIFAPLQEIVHIARSRHITPPAVLVVGDTVEIGMELSRAIAYGETPEEVMHAHVA</sequence>
<dbReference type="CDD" id="cd11642">
    <property type="entry name" value="SUMT"/>
    <property type="match status" value="1"/>
</dbReference>
<dbReference type="AlphaFoldDB" id="D1CEZ3"/>
<dbReference type="GO" id="GO:0032259">
    <property type="term" value="P:methylation"/>
    <property type="evidence" value="ECO:0007669"/>
    <property type="project" value="UniProtKB-KW"/>
</dbReference>